<evidence type="ECO:0000256" key="2">
    <source>
        <dbReference type="ARBA" id="ARBA00022741"/>
    </source>
</evidence>
<dbReference type="PROSITE" id="PS00108">
    <property type="entry name" value="PROTEIN_KINASE_ST"/>
    <property type="match status" value="1"/>
</dbReference>
<dbReference type="InterPro" id="IPR008271">
    <property type="entry name" value="Ser/Thr_kinase_AS"/>
</dbReference>
<dbReference type="SUPFAM" id="SSF49879">
    <property type="entry name" value="SMAD/FHA domain"/>
    <property type="match status" value="1"/>
</dbReference>
<evidence type="ECO:0000256" key="6">
    <source>
        <dbReference type="RuleBase" id="RU000304"/>
    </source>
</evidence>
<evidence type="ECO:0000259" key="7">
    <source>
        <dbReference type="PROSITE" id="PS50006"/>
    </source>
</evidence>
<sequence length="412" mass="46554">MSSGSPFLYSNEVLLVLYVIGTPHCDSYTHDTQPLDRDTSVPSSSSTLICPSYAKLESLMDFVPSIELRETRFTCGRGTSEQVDFDFAGLRDSNPWFYNVISKLHFLLERVEGRTILTDLSSNGTFVNKKLVGKFHTYTLDSGDIISCARADLLVFLYEENSSKTYPAELTKKYVMTNNSLGKGGYGVVLLARLRKNCQEQVAVKILDTTQLSRRFSRKSSKPKDVEKEVAIMLKIKHPNCVEFMDWIETDNVAYIVMELVGGGELFDRIVDEKWNGMGFGEELCKFYGWQLLNAVEYLHERGITHRDIKPENILCMTKEDYTLVKLADFGLAKGNEASTLKTYCGTPAYMAPEMIDNDRLPYNPKVDMWSLGVVLFTGICGYPPFSDDYVDMDLKSQIKTGNVLPLRETSL</sequence>
<evidence type="ECO:0000256" key="4">
    <source>
        <dbReference type="ARBA" id="ARBA00022842"/>
    </source>
</evidence>
<dbReference type="WBParaSite" id="HPLM_0001481901-mRNA-1">
    <property type="protein sequence ID" value="HPLM_0001481901-mRNA-1"/>
    <property type="gene ID" value="HPLM_0001481901"/>
</dbReference>
<dbReference type="PROSITE" id="PS50011">
    <property type="entry name" value="PROTEIN_KINASE_DOM"/>
    <property type="match status" value="1"/>
</dbReference>
<keyword evidence="10" id="KW-1185">Reference proteome</keyword>
<evidence type="ECO:0000313" key="10">
    <source>
        <dbReference type="Proteomes" id="UP000268014"/>
    </source>
</evidence>
<gene>
    <name evidence="9" type="ORF">HPLM_LOCUS14811</name>
</gene>
<proteinExistence type="inferred from homology"/>
<dbReference type="SMART" id="SM00220">
    <property type="entry name" value="S_TKc"/>
    <property type="match status" value="1"/>
</dbReference>
<feature type="domain" description="Protein kinase" evidence="8">
    <location>
        <begin position="175"/>
        <end position="412"/>
    </location>
</feature>
<dbReference type="InterPro" id="IPR000253">
    <property type="entry name" value="FHA_dom"/>
</dbReference>
<dbReference type="Gene3D" id="1.10.510.10">
    <property type="entry name" value="Transferase(Phosphotransferase) domain 1"/>
    <property type="match status" value="1"/>
</dbReference>
<dbReference type="InterPro" id="IPR008984">
    <property type="entry name" value="SMAD_FHA_dom_sf"/>
</dbReference>
<dbReference type="EMBL" id="UZAF01018717">
    <property type="protein sequence ID" value="VDO54265.1"/>
    <property type="molecule type" value="Genomic_DNA"/>
</dbReference>
<dbReference type="Pfam" id="PF00069">
    <property type="entry name" value="Pkinase"/>
    <property type="match status" value="1"/>
</dbReference>
<dbReference type="OrthoDB" id="40902at2759"/>
<evidence type="ECO:0000313" key="9">
    <source>
        <dbReference type="EMBL" id="VDO54265.1"/>
    </source>
</evidence>
<keyword evidence="2 5" id="KW-0547">Nucleotide-binding</keyword>
<evidence type="ECO:0000256" key="1">
    <source>
        <dbReference type="ARBA" id="ARBA00001946"/>
    </source>
</evidence>
<name>A0A158QQF0_HAEPC</name>
<dbReference type="InterPro" id="IPR000719">
    <property type="entry name" value="Prot_kinase_dom"/>
</dbReference>
<dbReference type="GO" id="GO:0005524">
    <property type="term" value="F:ATP binding"/>
    <property type="evidence" value="ECO:0007669"/>
    <property type="project" value="UniProtKB-UniRule"/>
</dbReference>
<keyword evidence="4" id="KW-0460">Magnesium</keyword>
<feature type="binding site" evidence="5">
    <location>
        <position position="205"/>
    </location>
    <ligand>
        <name>ATP</name>
        <dbReference type="ChEBI" id="CHEBI:30616"/>
    </ligand>
</feature>
<dbReference type="InterPro" id="IPR017441">
    <property type="entry name" value="Protein_kinase_ATP_BS"/>
</dbReference>
<comment type="similarity">
    <text evidence="6">Belongs to the protein kinase superfamily.</text>
</comment>
<dbReference type="SUPFAM" id="SSF56112">
    <property type="entry name" value="Protein kinase-like (PK-like)"/>
    <property type="match status" value="1"/>
</dbReference>
<dbReference type="STRING" id="6290.A0A158QQF0"/>
<dbReference type="FunFam" id="1.10.510.10:FF:000571">
    <property type="entry name" value="Maternal embryonic leucine zipper kinase"/>
    <property type="match status" value="1"/>
</dbReference>
<keyword evidence="6" id="KW-0418">Kinase</keyword>
<dbReference type="PROSITE" id="PS50006">
    <property type="entry name" value="FHA_DOMAIN"/>
    <property type="match status" value="1"/>
</dbReference>
<dbReference type="OMA" id="MLCAVQY"/>
<evidence type="ECO:0000256" key="3">
    <source>
        <dbReference type="ARBA" id="ARBA00022840"/>
    </source>
</evidence>
<dbReference type="InterPro" id="IPR011009">
    <property type="entry name" value="Kinase-like_dom_sf"/>
</dbReference>
<evidence type="ECO:0000259" key="8">
    <source>
        <dbReference type="PROSITE" id="PS50011"/>
    </source>
</evidence>
<dbReference type="GO" id="GO:0004674">
    <property type="term" value="F:protein serine/threonine kinase activity"/>
    <property type="evidence" value="ECO:0007669"/>
    <property type="project" value="UniProtKB-KW"/>
</dbReference>
<dbReference type="AlphaFoldDB" id="A0A158QQF0"/>
<protein>
    <submittedName>
        <fullName evidence="11">Protein kinase domain-containing protein</fullName>
    </submittedName>
</protein>
<dbReference type="SMART" id="SM00240">
    <property type="entry name" value="FHA"/>
    <property type="match status" value="1"/>
</dbReference>
<dbReference type="PANTHER" id="PTHR24347">
    <property type="entry name" value="SERINE/THREONINE-PROTEIN KINASE"/>
    <property type="match status" value="1"/>
</dbReference>
<feature type="domain" description="FHA" evidence="7">
    <location>
        <begin position="73"/>
        <end position="132"/>
    </location>
</feature>
<evidence type="ECO:0000256" key="5">
    <source>
        <dbReference type="PROSITE-ProRule" id="PRU10141"/>
    </source>
</evidence>
<dbReference type="Gene3D" id="2.60.200.20">
    <property type="match status" value="1"/>
</dbReference>
<accession>A0A158QQF0</accession>
<dbReference type="Pfam" id="PF00498">
    <property type="entry name" value="FHA"/>
    <property type="match status" value="1"/>
</dbReference>
<evidence type="ECO:0000313" key="11">
    <source>
        <dbReference type="WBParaSite" id="HPLM_0001481901-mRNA-1"/>
    </source>
</evidence>
<reference evidence="9 10" key="2">
    <citation type="submission" date="2018-11" db="EMBL/GenBank/DDBJ databases">
        <authorList>
            <consortium name="Pathogen Informatics"/>
        </authorList>
    </citation>
    <scope>NUCLEOTIDE SEQUENCE [LARGE SCALE GENOMIC DNA]</scope>
    <source>
        <strain evidence="9 10">MHpl1</strain>
    </source>
</reference>
<comment type="cofactor">
    <cofactor evidence="1">
        <name>Mg(2+)</name>
        <dbReference type="ChEBI" id="CHEBI:18420"/>
    </cofactor>
</comment>
<keyword evidence="6" id="KW-0723">Serine/threonine-protein kinase</keyword>
<organism evidence="11">
    <name type="scientific">Haemonchus placei</name>
    <name type="common">Barber's pole worm</name>
    <dbReference type="NCBI Taxonomy" id="6290"/>
    <lineage>
        <taxon>Eukaryota</taxon>
        <taxon>Metazoa</taxon>
        <taxon>Ecdysozoa</taxon>
        <taxon>Nematoda</taxon>
        <taxon>Chromadorea</taxon>
        <taxon>Rhabditida</taxon>
        <taxon>Rhabditina</taxon>
        <taxon>Rhabditomorpha</taxon>
        <taxon>Strongyloidea</taxon>
        <taxon>Trichostrongylidae</taxon>
        <taxon>Haemonchus</taxon>
    </lineage>
</organism>
<keyword evidence="3 5" id="KW-0067">ATP-binding</keyword>
<reference evidence="11" key="1">
    <citation type="submission" date="2016-04" db="UniProtKB">
        <authorList>
            <consortium name="WormBaseParasite"/>
        </authorList>
    </citation>
    <scope>IDENTIFICATION</scope>
</reference>
<dbReference type="Proteomes" id="UP000268014">
    <property type="component" value="Unassembled WGS sequence"/>
</dbReference>
<dbReference type="PROSITE" id="PS00107">
    <property type="entry name" value="PROTEIN_KINASE_ATP"/>
    <property type="match status" value="1"/>
</dbReference>
<keyword evidence="6" id="KW-0808">Transferase</keyword>